<sequence>MKTIQTQVRYVEWLSPKDMHLASQEWLSELKFIKDEHLFFEDLITTFTSQLIESGKFSENKEIIDAVNRSQKRNNLLIEAIKVHENDLQIMVDGIDQLDEEKAYTKEHSGLMIAIADFLKEYKSLKTQLFSIIKKIKKEDKQKHLIDKK</sequence>
<accession>A0ABY7S4M9</accession>
<name>A0ABY7S4M9_9FLAO</name>
<protein>
    <submittedName>
        <fullName evidence="1">Uncharacterized protein</fullName>
    </submittedName>
</protein>
<dbReference type="RefSeq" id="WP_249995568.1">
    <property type="nucleotide sequence ID" value="NZ_CP116221.1"/>
</dbReference>
<organism evidence="1 2">
    <name type="scientific">Psychroserpens ponticola</name>
    <dbReference type="NCBI Taxonomy" id="2932268"/>
    <lineage>
        <taxon>Bacteria</taxon>
        <taxon>Pseudomonadati</taxon>
        <taxon>Bacteroidota</taxon>
        <taxon>Flavobacteriia</taxon>
        <taxon>Flavobacteriales</taxon>
        <taxon>Flavobacteriaceae</taxon>
        <taxon>Psychroserpens</taxon>
    </lineage>
</organism>
<gene>
    <name evidence="1" type="ORF">MUN68_005005</name>
</gene>
<reference evidence="1 2" key="1">
    <citation type="submission" date="2023-01" db="EMBL/GenBank/DDBJ databases">
        <title>Psychroserpens ponticola sp. nov., isolated from seawater.</title>
        <authorList>
            <person name="Kristyanto S."/>
            <person name="Jung J."/>
            <person name="Kim J.M."/>
            <person name="Jeon C.O."/>
        </authorList>
    </citation>
    <scope>NUCLEOTIDE SEQUENCE [LARGE SCALE GENOMIC DNA]</scope>
    <source>
        <strain evidence="1 2">MSW6</strain>
    </source>
</reference>
<keyword evidence="2" id="KW-1185">Reference proteome</keyword>
<dbReference type="Proteomes" id="UP001202717">
    <property type="component" value="Chromosome"/>
</dbReference>
<evidence type="ECO:0000313" key="2">
    <source>
        <dbReference type="Proteomes" id="UP001202717"/>
    </source>
</evidence>
<evidence type="ECO:0000313" key="1">
    <source>
        <dbReference type="EMBL" id="WCO02850.1"/>
    </source>
</evidence>
<proteinExistence type="predicted"/>
<dbReference type="EMBL" id="CP116221">
    <property type="protein sequence ID" value="WCO02850.1"/>
    <property type="molecule type" value="Genomic_DNA"/>
</dbReference>